<gene>
    <name evidence="1" type="ORF">ATO3_27375</name>
</gene>
<organism evidence="1 2">
    <name type="scientific">Marinibacterium profundimaris</name>
    <dbReference type="NCBI Taxonomy" id="1679460"/>
    <lineage>
        <taxon>Bacteria</taxon>
        <taxon>Pseudomonadati</taxon>
        <taxon>Pseudomonadota</taxon>
        <taxon>Alphaproteobacteria</taxon>
        <taxon>Rhodobacterales</taxon>
        <taxon>Paracoccaceae</taxon>
        <taxon>Marinibacterium</taxon>
    </lineage>
</organism>
<dbReference type="Proteomes" id="UP000215377">
    <property type="component" value="Unassembled WGS sequence"/>
</dbReference>
<accession>A0A225NES5</accession>
<dbReference type="AlphaFoldDB" id="A0A225NES5"/>
<proteinExistence type="predicted"/>
<keyword evidence="2" id="KW-1185">Reference proteome</keyword>
<comment type="caution">
    <text evidence="1">The sequence shown here is derived from an EMBL/GenBank/DDBJ whole genome shotgun (WGS) entry which is preliminary data.</text>
</comment>
<reference evidence="1 2" key="1">
    <citation type="submission" date="2013-04" db="EMBL/GenBank/DDBJ databases">
        <title>Oceanicola sp. 22II1-22F33 Genome Sequencing.</title>
        <authorList>
            <person name="Lai Q."/>
            <person name="Li G."/>
            <person name="Shao Z."/>
        </authorList>
    </citation>
    <scope>NUCLEOTIDE SEQUENCE [LARGE SCALE GENOMIC DNA]</scope>
    <source>
        <strain evidence="1 2">22II1-22F33</strain>
    </source>
</reference>
<name>A0A225NES5_9RHOB</name>
<evidence type="ECO:0000313" key="2">
    <source>
        <dbReference type="Proteomes" id="UP000215377"/>
    </source>
</evidence>
<sequence>MKTLSGQALSHLRFRFFTALPIDLMRLRLLHFPSLLLLCRVAHAICARLAMRSLFDALPVGRAVKILRMALVLPRHCTGLHFIRRAMNAMPLLSLRRHPLIGRALAVRAATEPAFFDQLLPDIFPRIEQTNRAALTSMAQSRLFALIIELCAPTSCSTRHNGPPLADFVSLRI</sequence>
<dbReference type="EMBL" id="AQQR01000037">
    <property type="protein sequence ID" value="OWU66787.1"/>
    <property type="molecule type" value="Genomic_DNA"/>
</dbReference>
<evidence type="ECO:0000313" key="1">
    <source>
        <dbReference type="EMBL" id="OWU66787.1"/>
    </source>
</evidence>
<protein>
    <submittedName>
        <fullName evidence="1">Uncharacterized protein</fullName>
    </submittedName>
</protein>